<keyword evidence="1" id="KW-0472">Membrane</keyword>
<feature type="transmembrane region" description="Helical" evidence="1">
    <location>
        <begin position="45"/>
        <end position="62"/>
    </location>
</feature>
<dbReference type="AlphaFoldDB" id="A0A918ZAC7"/>
<feature type="transmembrane region" description="Helical" evidence="1">
    <location>
        <begin position="162"/>
        <end position="183"/>
    </location>
</feature>
<keyword evidence="1" id="KW-0812">Transmembrane</keyword>
<keyword evidence="1" id="KW-1133">Transmembrane helix</keyword>
<feature type="transmembrane region" description="Helical" evidence="1">
    <location>
        <begin position="69"/>
        <end position="89"/>
    </location>
</feature>
<evidence type="ECO:0000313" key="2">
    <source>
        <dbReference type="EMBL" id="GHE43470.1"/>
    </source>
</evidence>
<evidence type="ECO:0000313" key="3">
    <source>
        <dbReference type="Proteomes" id="UP000636453"/>
    </source>
</evidence>
<keyword evidence="3" id="KW-1185">Reference proteome</keyword>
<evidence type="ECO:0000256" key="1">
    <source>
        <dbReference type="SAM" id="Phobius"/>
    </source>
</evidence>
<accession>A0A918ZAC7</accession>
<feature type="transmembrane region" description="Helical" evidence="1">
    <location>
        <begin position="20"/>
        <end position="39"/>
    </location>
</feature>
<dbReference type="EMBL" id="BNCF01000020">
    <property type="protein sequence ID" value="GHE43470.1"/>
    <property type="molecule type" value="Genomic_DNA"/>
</dbReference>
<reference evidence="2" key="1">
    <citation type="journal article" date="2014" name="Int. J. Syst. Evol. Microbiol.">
        <title>Complete genome sequence of Corynebacterium casei LMG S-19264T (=DSM 44701T), isolated from a smear-ripened cheese.</title>
        <authorList>
            <consortium name="US DOE Joint Genome Institute (JGI-PGF)"/>
            <person name="Walter F."/>
            <person name="Albersmeier A."/>
            <person name="Kalinowski J."/>
            <person name="Ruckert C."/>
        </authorList>
    </citation>
    <scope>NUCLEOTIDE SEQUENCE</scope>
    <source>
        <strain evidence="2">KCTC 32020</strain>
    </source>
</reference>
<sequence length="255" mass="27753">MSAAASHRTFLQAAVRHWRYFSLAWAVPVMLYLGGVLGLVNGTTFSLVLVPLFFAGQLLAYLPYRRRLIGYWALVFWAMLVPLLIWAALVFGVGLLGGSLAGAVLGICMRFSDPVSHLRSHFSQEYLGQLRNTALAAAGFSAGLIVLLAQTKGQATYSEVSLWAAIASLVIWLFAWQYVLPYIVHGERTYNHFNFNLAALLTLSGLTALLTAVVAIVWRLSVCAGIVLTALSGILAIAVLFHNWAVDRHCNGSDA</sequence>
<comment type="caution">
    <text evidence="2">The sequence shown here is derived from an EMBL/GenBank/DDBJ whole genome shotgun (WGS) entry which is preliminary data.</text>
</comment>
<dbReference type="RefSeq" id="WP_189766653.1">
    <property type="nucleotide sequence ID" value="NZ_BNCF01000020.1"/>
</dbReference>
<protein>
    <submittedName>
        <fullName evidence="2">Uncharacterized protein</fullName>
    </submittedName>
</protein>
<name>A0A918ZAC7_9GAMM</name>
<organism evidence="2 3">
    <name type="scientific">Vulcaniibacterium thermophilum</name>
    <dbReference type="NCBI Taxonomy" id="1169913"/>
    <lineage>
        <taxon>Bacteria</taxon>
        <taxon>Pseudomonadati</taxon>
        <taxon>Pseudomonadota</taxon>
        <taxon>Gammaproteobacteria</taxon>
        <taxon>Lysobacterales</taxon>
        <taxon>Lysobacteraceae</taxon>
        <taxon>Vulcaniibacterium</taxon>
    </lineage>
</organism>
<gene>
    <name evidence="2" type="ORF">GCM10007167_26540</name>
</gene>
<feature type="transmembrane region" description="Helical" evidence="1">
    <location>
        <begin position="224"/>
        <end position="246"/>
    </location>
</feature>
<feature type="transmembrane region" description="Helical" evidence="1">
    <location>
        <begin position="195"/>
        <end position="218"/>
    </location>
</feature>
<reference evidence="2" key="2">
    <citation type="submission" date="2020-09" db="EMBL/GenBank/DDBJ databases">
        <authorList>
            <person name="Sun Q."/>
            <person name="Kim S."/>
        </authorList>
    </citation>
    <scope>NUCLEOTIDE SEQUENCE</scope>
    <source>
        <strain evidence="2">KCTC 32020</strain>
    </source>
</reference>
<feature type="transmembrane region" description="Helical" evidence="1">
    <location>
        <begin position="133"/>
        <end position="150"/>
    </location>
</feature>
<proteinExistence type="predicted"/>
<dbReference type="Proteomes" id="UP000636453">
    <property type="component" value="Unassembled WGS sequence"/>
</dbReference>